<dbReference type="Pfam" id="PF13560">
    <property type="entry name" value="HTH_31"/>
    <property type="match status" value="1"/>
</dbReference>
<dbReference type="InterPro" id="IPR002477">
    <property type="entry name" value="Peptidoglycan-bd-like"/>
</dbReference>
<proteinExistence type="predicted"/>
<dbReference type="AlphaFoldDB" id="A0AAU2A3W2"/>
<protein>
    <submittedName>
        <fullName evidence="3">Helix-turn-helix domain-containing protein</fullName>
    </submittedName>
</protein>
<feature type="compositionally biased region" description="Low complexity" evidence="1">
    <location>
        <begin position="126"/>
        <end position="148"/>
    </location>
</feature>
<dbReference type="InterPro" id="IPR001387">
    <property type="entry name" value="Cro/C1-type_HTH"/>
</dbReference>
<evidence type="ECO:0000313" key="3">
    <source>
        <dbReference type="EMBL" id="WTT18069.1"/>
    </source>
</evidence>
<name>A0AAU2A3W2_9ACTN</name>
<dbReference type="InterPro" id="IPR036365">
    <property type="entry name" value="PGBD-like_sf"/>
</dbReference>
<dbReference type="SUPFAM" id="SSF47413">
    <property type="entry name" value="lambda repressor-like DNA-binding domains"/>
    <property type="match status" value="1"/>
</dbReference>
<feature type="compositionally biased region" description="Low complexity" evidence="1">
    <location>
        <begin position="413"/>
        <end position="424"/>
    </location>
</feature>
<dbReference type="SUPFAM" id="SSF47090">
    <property type="entry name" value="PGBD-like"/>
    <property type="match status" value="1"/>
</dbReference>
<evidence type="ECO:0000259" key="2">
    <source>
        <dbReference type="PROSITE" id="PS50943"/>
    </source>
</evidence>
<gene>
    <name evidence="3" type="ORF">OHA22_22270</name>
</gene>
<dbReference type="SMART" id="SM00530">
    <property type="entry name" value="HTH_XRE"/>
    <property type="match status" value="1"/>
</dbReference>
<feature type="compositionally biased region" description="Basic and acidic residues" evidence="1">
    <location>
        <begin position="84"/>
        <end position="111"/>
    </location>
</feature>
<dbReference type="InterPro" id="IPR036366">
    <property type="entry name" value="PGBDSf"/>
</dbReference>
<feature type="region of interest" description="Disordered" evidence="1">
    <location>
        <begin position="84"/>
        <end position="166"/>
    </location>
</feature>
<feature type="region of interest" description="Disordered" evidence="1">
    <location>
        <begin position="374"/>
        <end position="432"/>
    </location>
</feature>
<dbReference type="SUPFAM" id="SSF53955">
    <property type="entry name" value="Lysozyme-like"/>
    <property type="match status" value="1"/>
</dbReference>
<reference evidence="3" key="1">
    <citation type="submission" date="2022-10" db="EMBL/GenBank/DDBJ databases">
        <title>The complete genomes of actinobacterial strains from the NBC collection.</title>
        <authorList>
            <person name="Joergensen T.S."/>
            <person name="Alvarez Arevalo M."/>
            <person name="Sterndorff E.B."/>
            <person name="Faurdal D."/>
            <person name="Vuksanovic O."/>
            <person name="Mourched A.-S."/>
            <person name="Charusanti P."/>
            <person name="Shaw S."/>
            <person name="Blin K."/>
            <person name="Weber T."/>
        </authorList>
    </citation>
    <scope>NUCLEOTIDE SEQUENCE</scope>
    <source>
        <strain evidence="3">NBC_00093</strain>
    </source>
</reference>
<dbReference type="CDD" id="cd00093">
    <property type="entry name" value="HTH_XRE"/>
    <property type="match status" value="1"/>
</dbReference>
<dbReference type="Gene3D" id="1.10.101.10">
    <property type="entry name" value="PGBD-like superfamily/PGBD"/>
    <property type="match status" value="1"/>
</dbReference>
<feature type="compositionally biased region" description="Low complexity" evidence="1">
    <location>
        <begin position="378"/>
        <end position="396"/>
    </location>
</feature>
<evidence type="ECO:0000256" key="1">
    <source>
        <dbReference type="SAM" id="MobiDB-lite"/>
    </source>
</evidence>
<accession>A0AAU2A3W2</accession>
<dbReference type="PROSITE" id="PS50943">
    <property type="entry name" value="HTH_CROC1"/>
    <property type="match status" value="1"/>
</dbReference>
<sequence length="547" mass="58834">MGSQPVEFDEFAACLRALKERAGLSYEALAGKTGISGSSLHRYCSGSYVPQDYGSAHRFATACGASPEELRRLHRLWALADAARDPGRGTDTERGRGRDGRGDGRRADRAADGGVGDRAVDRAADQDVAQDGPHGSAPALDPAPDPDASIPTRALPAVPTRRPPWHRRRSSALVVIVLSLALGATAWGLTAGSGGGSSDDEDRPLFSAACAGPVTMGQRGACVREMQRLLARAGAELDVDGEFGPVTLRRVTAFQVLSGVGVTGVVGDETKKALYASKTRMDTWSPDKVRLRIREVFGEEPDRAVAIADCQSFLDPLHVLPNTDTTRNWGVFQISDATLRQLGGTPRDALDPEWNIQAAHRLWSRAQNFGDWPNCDRAASPAPTASSASSTATGPALVQAVDSRPATSPPDTPASSSSSTSTAANCPAPGQRFKTATHDRVYLVGPGSRLYYIPDATVYFNLWDDDYRGVATVSGGVFADCGWDEAREFADAFMARTSGSLRTYIWDAWYGYRWIADRTVFDTYGFSTEKIQTRSSLSPIARDTRWQ</sequence>
<dbReference type="Pfam" id="PF01471">
    <property type="entry name" value="PG_binding_1"/>
    <property type="match status" value="1"/>
</dbReference>
<feature type="domain" description="HTH cro/C1-type" evidence="2">
    <location>
        <begin position="15"/>
        <end position="70"/>
    </location>
</feature>
<dbReference type="InterPro" id="IPR010982">
    <property type="entry name" value="Lambda_DNA-bd_dom_sf"/>
</dbReference>
<dbReference type="Gene3D" id="1.10.260.40">
    <property type="entry name" value="lambda repressor-like DNA-binding domains"/>
    <property type="match status" value="1"/>
</dbReference>
<dbReference type="InterPro" id="IPR023346">
    <property type="entry name" value="Lysozyme-like_dom_sf"/>
</dbReference>
<dbReference type="Gene3D" id="1.10.530.10">
    <property type="match status" value="1"/>
</dbReference>
<dbReference type="EMBL" id="CP108222">
    <property type="protein sequence ID" value="WTT18069.1"/>
    <property type="molecule type" value="Genomic_DNA"/>
</dbReference>
<dbReference type="GO" id="GO:0003677">
    <property type="term" value="F:DNA binding"/>
    <property type="evidence" value="ECO:0007669"/>
    <property type="project" value="InterPro"/>
</dbReference>
<organism evidence="3">
    <name type="scientific">Streptomyces sp. NBC_00093</name>
    <dbReference type="NCBI Taxonomy" id="2975649"/>
    <lineage>
        <taxon>Bacteria</taxon>
        <taxon>Bacillati</taxon>
        <taxon>Actinomycetota</taxon>
        <taxon>Actinomycetes</taxon>
        <taxon>Kitasatosporales</taxon>
        <taxon>Streptomycetaceae</taxon>
        <taxon>Streptomyces</taxon>
    </lineage>
</organism>